<dbReference type="InterPro" id="IPR012944">
    <property type="entry name" value="SusD_RagB_dom"/>
</dbReference>
<dbReference type="Proteomes" id="UP000268007">
    <property type="component" value="Unassembled WGS sequence"/>
</dbReference>
<dbReference type="SUPFAM" id="SSF48452">
    <property type="entry name" value="TPR-like"/>
    <property type="match status" value="1"/>
</dbReference>
<dbReference type="AlphaFoldDB" id="A0A495ITV1"/>
<comment type="similarity">
    <text evidence="2">Belongs to the SusD family.</text>
</comment>
<dbReference type="Pfam" id="PF14322">
    <property type="entry name" value="SusD-like_3"/>
    <property type="match status" value="1"/>
</dbReference>
<evidence type="ECO:0000259" key="7">
    <source>
        <dbReference type="Pfam" id="PF14322"/>
    </source>
</evidence>
<name>A0A495ITV1_9SPHI</name>
<gene>
    <name evidence="8" type="ORF">BDD43_0049</name>
</gene>
<evidence type="ECO:0000256" key="1">
    <source>
        <dbReference type="ARBA" id="ARBA00004442"/>
    </source>
</evidence>
<evidence type="ECO:0000313" key="9">
    <source>
        <dbReference type="Proteomes" id="UP000268007"/>
    </source>
</evidence>
<feature type="domain" description="SusD-like N-terminal" evidence="7">
    <location>
        <begin position="21"/>
        <end position="223"/>
    </location>
</feature>
<evidence type="ECO:0000256" key="3">
    <source>
        <dbReference type="ARBA" id="ARBA00022729"/>
    </source>
</evidence>
<evidence type="ECO:0000256" key="4">
    <source>
        <dbReference type="ARBA" id="ARBA00023136"/>
    </source>
</evidence>
<organism evidence="8 9">
    <name type="scientific">Mucilaginibacter gracilis</name>
    <dbReference type="NCBI Taxonomy" id="423350"/>
    <lineage>
        <taxon>Bacteria</taxon>
        <taxon>Pseudomonadati</taxon>
        <taxon>Bacteroidota</taxon>
        <taxon>Sphingobacteriia</taxon>
        <taxon>Sphingobacteriales</taxon>
        <taxon>Sphingobacteriaceae</taxon>
        <taxon>Mucilaginibacter</taxon>
    </lineage>
</organism>
<comment type="caution">
    <text evidence="8">The sequence shown here is derived from an EMBL/GenBank/DDBJ whole genome shotgun (WGS) entry which is preliminary data.</text>
</comment>
<sequence length="485" mass="53407">MKALYYILGVVLLTSTVSCNKYVDIENPKNQLVSSSVFVSDATATAAIVGIYSDMNAYNYQFANVLTTFMSAMSADEFAYAATFASFDEFKNNAISPDNTYVGILWSQPYDFIYRSNAIIKGVTASTTLSAATKNQLLGEARFVRAFCHFYLTNMFGDVPLILTDDVPTNSSLPRTPKADVYAAVIADLVEAKRLLGTAYPGNLERTRPNKTAATLLLARAYLYTGNNAQAETEATEVINTPNYSLLKNPDQTNAASMSKAFLKNSNEAIWQLQVVNTLGGRNTWEGNLMVPASSPLYRITTGPNGLASAFEVGDKRYTNWVGIYNTTATPPVTYYYPFKYKVRVGVSGAAATEYSMVLRFAEAYLIRGEARIQQSKFSDGKDDLNVIRDRSGLTALGTPASIAAGMTMVEQERRVELFAEWGHRWFDLKRWKSVTNVAGKSRADDVLPLIKTNWKSTAALFPIPTEAMRTNPNMVQNPGYPGAK</sequence>
<feature type="domain" description="RagB/SusD" evidence="6">
    <location>
        <begin position="331"/>
        <end position="481"/>
    </location>
</feature>
<keyword evidence="9" id="KW-1185">Reference proteome</keyword>
<comment type="subcellular location">
    <subcellularLocation>
        <location evidence="1">Cell outer membrane</location>
    </subcellularLocation>
</comment>
<dbReference type="EMBL" id="RBKU01000001">
    <property type="protein sequence ID" value="RKR79963.1"/>
    <property type="molecule type" value="Genomic_DNA"/>
</dbReference>
<dbReference type="Pfam" id="PF07980">
    <property type="entry name" value="SusD_RagB"/>
    <property type="match status" value="1"/>
</dbReference>
<dbReference type="InterPro" id="IPR033985">
    <property type="entry name" value="SusD-like_N"/>
</dbReference>
<dbReference type="Gene3D" id="1.25.40.390">
    <property type="match status" value="1"/>
</dbReference>
<accession>A0A495ITV1</accession>
<reference evidence="8 9" key="1">
    <citation type="submission" date="2018-10" db="EMBL/GenBank/DDBJ databases">
        <title>Genomic Encyclopedia of Archaeal and Bacterial Type Strains, Phase II (KMG-II): from individual species to whole genera.</title>
        <authorList>
            <person name="Goeker M."/>
        </authorList>
    </citation>
    <scope>NUCLEOTIDE SEQUENCE [LARGE SCALE GENOMIC DNA]</scope>
    <source>
        <strain evidence="8 9">DSM 18602</strain>
    </source>
</reference>
<protein>
    <submittedName>
        <fullName evidence="8">SusD-like starch-binding protein associating with outer membrane</fullName>
    </submittedName>
</protein>
<dbReference type="InterPro" id="IPR011990">
    <property type="entry name" value="TPR-like_helical_dom_sf"/>
</dbReference>
<keyword evidence="5" id="KW-0998">Cell outer membrane</keyword>
<dbReference type="GO" id="GO:0009279">
    <property type="term" value="C:cell outer membrane"/>
    <property type="evidence" value="ECO:0007669"/>
    <property type="project" value="UniProtKB-SubCell"/>
</dbReference>
<dbReference type="RefSeq" id="WP_121195568.1">
    <property type="nucleotide sequence ID" value="NZ_RBKU01000001.1"/>
</dbReference>
<proteinExistence type="inferred from homology"/>
<evidence type="ECO:0000256" key="2">
    <source>
        <dbReference type="ARBA" id="ARBA00006275"/>
    </source>
</evidence>
<evidence type="ECO:0000313" key="8">
    <source>
        <dbReference type="EMBL" id="RKR79963.1"/>
    </source>
</evidence>
<dbReference type="PROSITE" id="PS51257">
    <property type="entry name" value="PROKAR_LIPOPROTEIN"/>
    <property type="match status" value="1"/>
</dbReference>
<keyword evidence="4" id="KW-0472">Membrane</keyword>
<dbReference type="CDD" id="cd08977">
    <property type="entry name" value="SusD"/>
    <property type="match status" value="1"/>
</dbReference>
<evidence type="ECO:0000256" key="5">
    <source>
        <dbReference type="ARBA" id="ARBA00023237"/>
    </source>
</evidence>
<keyword evidence="3" id="KW-0732">Signal</keyword>
<dbReference type="OrthoDB" id="621570at2"/>
<evidence type="ECO:0000259" key="6">
    <source>
        <dbReference type="Pfam" id="PF07980"/>
    </source>
</evidence>